<dbReference type="InterPro" id="IPR000515">
    <property type="entry name" value="MetI-like"/>
</dbReference>
<dbReference type="Gene3D" id="3.40.50.2300">
    <property type="match status" value="1"/>
</dbReference>
<evidence type="ECO:0000256" key="5">
    <source>
        <dbReference type="ARBA" id="ARBA00023125"/>
    </source>
</evidence>
<dbReference type="InterPro" id="IPR001789">
    <property type="entry name" value="Sig_transdc_resp-reg_receiver"/>
</dbReference>
<dbReference type="GO" id="GO:0003677">
    <property type="term" value="F:DNA binding"/>
    <property type="evidence" value="ECO:0007669"/>
    <property type="project" value="UniProtKB-KW"/>
</dbReference>
<dbReference type="InterPro" id="IPR058245">
    <property type="entry name" value="NreC/VraR/RcsB-like_REC"/>
</dbReference>
<dbReference type="CDD" id="cd17535">
    <property type="entry name" value="REC_NarL-like"/>
    <property type="match status" value="1"/>
</dbReference>
<evidence type="ECO:0000256" key="3">
    <source>
        <dbReference type="ARBA" id="ARBA00022692"/>
    </source>
</evidence>
<dbReference type="Gene3D" id="3.40.190.10">
    <property type="entry name" value="Periplasmic binding protein-like II"/>
    <property type="match status" value="1"/>
</dbReference>
<dbReference type="Pfam" id="PF00496">
    <property type="entry name" value="SBP_bac_5"/>
    <property type="match status" value="1"/>
</dbReference>
<evidence type="ECO:0000259" key="10">
    <source>
        <dbReference type="PROSITE" id="PS50110"/>
    </source>
</evidence>
<feature type="transmembrane region" description="Helical" evidence="8">
    <location>
        <begin position="797"/>
        <end position="818"/>
    </location>
</feature>
<feature type="modified residue" description="4-aspartylphosphate" evidence="7">
    <location>
        <position position="57"/>
    </location>
</feature>
<sequence length="994" mass="110803">MEQDIRVLLVDDQHLVRHGLRFIINAQQDMKVVGEAGGGHEAVRLAAEVRPHVVLMDVQMEAGDGLEATAELLKVLPDCKVVILTTFDHEDYVYKGIRAGAVGYLLKDAAPEELVDAVRAAYRGEAIYRTAVAAKVIGLAIRSTPSQSDPVKETLANEQLPEPFTGRELEVLQQMAYGLRNEEIARKLFIGESTVKTHVHRILQKIQVEDRTQAVVFAIRNGFVKELVYETLFMVNQLDGGLEPLLGKSYEWTDETTLRIELNADAKWSDGTAFTADDVVYTYELGQKYDINWSSFWTYISEVKADGAQAVEIKLNPDNPNKLTVLDSIELIPMLPKHIWEEIEKKNNNDLTAIRKEINDNPVGTGAYKLHFYNDQKITIVRDDNYWGQKLFGKLPAPKYITHVIYKDNAAGDLAFKSGQVDVSQQFIPQVWKMWEGGAAVKTYLKDAPYYLPGSMPSIFFNLSKAGLDNADVRRAIAMSINYDKISELAMSGYSAPMQPSLTLNSDAESKYIDQDAIKSLQWTMDIEGANALLDKIGAKKGKDGIRVLNGTRLGPFEVECPYGWSDWNAALEIVAQSAKAIGIEIRTKFPESPVWTNDLQTGKFDIIMNTPAGGVSPSQPWNRAMTIMYSKGVAPMGEMAFWNWGRYQNDRADAIIEEIPSVSDEAKLKSLYTELNTIWLKDIPSIPLIYVAKKVFWYGLTLVIAIGLNFILPRLIEGNPVSMIASKMTSGMTDSDSIKRVYETFTVEFGIDQPLWTQFGIYLKNLFTGNLGTSFGLYPKPVTDILASAVPWTVGLQLPAILVGWLIGNLLGAIAAYRKGVFDKVLFPWFPLSGGYDFQMVPQLSFDFIMSVVRHHTLPFLSIVLVTIGGQAIGMREMSIYELNSDYVLYSKLLGIRDGKISRYVFRNAMLPQITGLALSIGTMVGGSLICEIVFSYPGIGTWLFTAIRQLDYPLISGCTLLIAIAVLLANFTIDVIYGFIDPRIKAAQMEEQ</sequence>
<dbReference type="SUPFAM" id="SSF46894">
    <property type="entry name" value="C-terminal effector domain of the bipartite response regulators"/>
    <property type="match status" value="1"/>
</dbReference>
<evidence type="ECO:0000313" key="12">
    <source>
        <dbReference type="Proteomes" id="UP000702964"/>
    </source>
</evidence>
<dbReference type="SUPFAM" id="SSF161098">
    <property type="entry name" value="MetI-like"/>
    <property type="match status" value="1"/>
</dbReference>
<dbReference type="Pfam" id="PF00072">
    <property type="entry name" value="Response_reg"/>
    <property type="match status" value="1"/>
</dbReference>
<evidence type="ECO:0000256" key="6">
    <source>
        <dbReference type="ARBA" id="ARBA00023136"/>
    </source>
</evidence>
<dbReference type="Gene3D" id="3.90.76.10">
    <property type="entry name" value="Dipeptide-binding Protein, Domain 1"/>
    <property type="match status" value="1"/>
</dbReference>
<dbReference type="PROSITE" id="PS50043">
    <property type="entry name" value="HTH_LUXR_2"/>
    <property type="match status" value="1"/>
</dbReference>
<name>A0A8J4SPV7_9STRA</name>
<dbReference type="Proteomes" id="UP000702964">
    <property type="component" value="Unassembled WGS sequence"/>
</dbReference>
<evidence type="ECO:0000256" key="7">
    <source>
        <dbReference type="PROSITE-ProRule" id="PRU00169"/>
    </source>
</evidence>
<comment type="caution">
    <text evidence="11">The sequence shown here is derived from an EMBL/GenBank/DDBJ whole genome shotgun (WGS) entry which is preliminary data.</text>
</comment>
<dbReference type="Gene3D" id="3.10.105.10">
    <property type="entry name" value="Dipeptide-binding Protein, Domain 3"/>
    <property type="match status" value="1"/>
</dbReference>
<dbReference type="SMART" id="SM00421">
    <property type="entry name" value="HTH_LUXR"/>
    <property type="match status" value="1"/>
</dbReference>
<dbReference type="SMART" id="SM00448">
    <property type="entry name" value="REC"/>
    <property type="match status" value="1"/>
</dbReference>
<dbReference type="InterPro" id="IPR016032">
    <property type="entry name" value="Sig_transdc_resp-reg_C-effctor"/>
</dbReference>
<evidence type="ECO:0000256" key="1">
    <source>
        <dbReference type="ARBA" id="ARBA00004141"/>
    </source>
</evidence>
<feature type="transmembrane region" description="Helical" evidence="8">
    <location>
        <begin position="911"/>
        <end position="936"/>
    </location>
</feature>
<dbReference type="PANTHER" id="PTHR30290:SF82">
    <property type="entry name" value="ABC-TYPE DIPEPTIDE_OLIGOPEPTIDE TRANSPORT SYSTEM, PERIPLASMIC COMPONENT"/>
    <property type="match status" value="1"/>
</dbReference>
<dbReference type="GO" id="GO:0000160">
    <property type="term" value="P:phosphorelay signal transduction system"/>
    <property type="evidence" value="ECO:0007669"/>
    <property type="project" value="InterPro"/>
</dbReference>
<evidence type="ECO:0000256" key="2">
    <source>
        <dbReference type="ARBA" id="ARBA00022553"/>
    </source>
</evidence>
<feature type="transmembrane region" description="Helical" evidence="8">
    <location>
        <begin position="696"/>
        <end position="717"/>
    </location>
</feature>
<dbReference type="InterPro" id="IPR000914">
    <property type="entry name" value="SBP_5_dom"/>
</dbReference>
<dbReference type="InterPro" id="IPR035906">
    <property type="entry name" value="MetI-like_sf"/>
</dbReference>
<dbReference type="CDD" id="cd06170">
    <property type="entry name" value="LuxR_C_like"/>
    <property type="match status" value="1"/>
</dbReference>
<keyword evidence="2 7" id="KW-0597">Phosphoprotein</keyword>
<dbReference type="PROSITE" id="PS50110">
    <property type="entry name" value="RESPONSE_REGULATORY"/>
    <property type="match status" value="1"/>
</dbReference>
<evidence type="ECO:0000256" key="8">
    <source>
        <dbReference type="SAM" id="Phobius"/>
    </source>
</evidence>
<dbReference type="SUPFAM" id="SSF53850">
    <property type="entry name" value="Periplasmic binding protein-like II"/>
    <property type="match status" value="1"/>
</dbReference>
<evidence type="ECO:0000259" key="9">
    <source>
        <dbReference type="PROSITE" id="PS50043"/>
    </source>
</evidence>
<dbReference type="Gene3D" id="1.10.3720.10">
    <property type="entry name" value="MetI-like"/>
    <property type="match status" value="1"/>
</dbReference>
<dbReference type="GO" id="GO:1904680">
    <property type="term" value="F:peptide transmembrane transporter activity"/>
    <property type="evidence" value="ECO:0007669"/>
    <property type="project" value="TreeGrafter"/>
</dbReference>
<dbReference type="CDD" id="cd08509">
    <property type="entry name" value="PBP2_TmCBP_oligosaccharides_like"/>
    <property type="match status" value="1"/>
</dbReference>
<dbReference type="PANTHER" id="PTHR30290">
    <property type="entry name" value="PERIPLASMIC BINDING COMPONENT OF ABC TRANSPORTER"/>
    <property type="match status" value="1"/>
</dbReference>
<reference evidence="11" key="1">
    <citation type="journal article" date="2015" name="Genom Data">
        <title>Draft genome sequences of Phytophthora kernoviae and Phytophthora ramorum lineage EU2 from Scotland.</title>
        <authorList>
            <person name="Sambles C."/>
            <person name="Schlenzig A."/>
            <person name="O'Neill P."/>
            <person name="Grant M."/>
            <person name="Studholme D.J."/>
        </authorList>
    </citation>
    <scope>NUCLEOTIDE SEQUENCE</scope>
    <source>
        <strain evidence="11">00238/432</strain>
    </source>
</reference>
<comment type="subcellular location">
    <subcellularLocation>
        <location evidence="1">Membrane</location>
        <topology evidence="1">Multi-pass membrane protein</topology>
    </subcellularLocation>
</comment>
<keyword evidence="6 8" id="KW-0472">Membrane</keyword>
<dbReference type="Pfam" id="PF00528">
    <property type="entry name" value="BPD_transp_1"/>
    <property type="match status" value="1"/>
</dbReference>
<dbReference type="InterPro" id="IPR039424">
    <property type="entry name" value="SBP_5"/>
</dbReference>
<dbReference type="GO" id="GO:0016020">
    <property type="term" value="C:membrane"/>
    <property type="evidence" value="ECO:0007669"/>
    <property type="project" value="UniProtKB-SubCell"/>
</dbReference>
<organism evidence="11 12">
    <name type="scientific">Phytophthora kernoviae 00238/432</name>
    <dbReference type="NCBI Taxonomy" id="1284355"/>
    <lineage>
        <taxon>Eukaryota</taxon>
        <taxon>Sar</taxon>
        <taxon>Stramenopiles</taxon>
        <taxon>Oomycota</taxon>
        <taxon>Peronosporomycetes</taxon>
        <taxon>Peronosporales</taxon>
        <taxon>Peronosporaceae</taxon>
        <taxon>Phytophthora</taxon>
    </lineage>
</organism>
<feature type="domain" description="Response regulatory" evidence="10">
    <location>
        <begin position="6"/>
        <end position="122"/>
    </location>
</feature>
<evidence type="ECO:0000256" key="4">
    <source>
        <dbReference type="ARBA" id="ARBA00022989"/>
    </source>
</evidence>
<dbReference type="PROSITE" id="PS00622">
    <property type="entry name" value="HTH_LUXR_1"/>
    <property type="match status" value="1"/>
</dbReference>
<dbReference type="EMBL" id="AOFI03000030">
    <property type="protein sequence ID" value="KAF4323898.1"/>
    <property type="molecule type" value="Genomic_DNA"/>
</dbReference>
<dbReference type="GO" id="GO:0015833">
    <property type="term" value="P:peptide transport"/>
    <property type="evidence" value="ECO:0007669"/>
    <property type="project" value="TreeGrafter"/>
</dbReference>
<dbReference type="CDD" id="cd06261">
    <property type="entry name" value="TM_PBP2"/>
    <property type="match status" value="1"/>
</dbReference>
<dbReference type="AlphaFoldDB" id="A0A8J4SPV7"/>
<dbReference type="SUPFAM" id="SSF52172">
    <property type="entry name" value="CheY-like"/>
    <property type="match status" value="1"/>
</dbReference>
<feature type="domain" description="HTH luxR-type" evidence="9">
    <location>
        <begin position="157"/>
        <end position="222"/>
    </location>
</feature>
<gene>
    <name evidence="11" type="ORF">G195_001825</name>
</gene>
<dbReference type="GO" id="GO:0006355">
    <property type="term" value="P:regulation of DNA-templated transcription"/>
    <property type="evidence" value="ECO:0007669"/>
    <property type="project" value="InterPro"/>
</dbReference>
<feature type="transmembrane region" description="Helical" evidence="8">
    <location>
        <begin position="956"/>
        <end position="982"/>
    </location>
</feature>
<dbReference type="InterPro" id="IPR011006">
    <property type="entry name" value="CheY-like_superfamily"/>
</dbReference>
<accession>A0A8J4SPV7</accession>
<dbReference type="PRINTS" id="PR00038">
    <property type="entry name" value="HTHLUXR"/>
</dbReference>
<dbReference type="Pfam" id="PF00196">
    <property type="entry name" value="GerE"/>
    <property type="match status" value="1"/>
</dbReference>
<reference evidence="11" key="2">
    <citation type="submission" date="2020-02" db="EMBL/GenBank/DDBJ databases">
        <authorList>
            <person name="Studholme D.J."/>
        </authorList>
    </citation>
    <scope>NUCLEOTIDE SEQUENCE</scope>
    <source>
        <strain evidence="11">00238/432</strain>
    </source>
</reference>
<keyword evidence="5" id="KW-0238">DNA-binding</keyword>
<keyword evidence="3 8" id="KW-0812">Transmembrane</keyword>
<evidence type="ECO:0000313" key="11">
    <source>
        <dbReference type="EMBL" id="KAF4323898.1"/>
    </source>
</evidence>
<keyword evidence="4 8" id="KW-1133">Transmembrane helix</keyword>
<dbReference type="InterPro" id="IPR000792">
    <property type="entry name" value="Tscrpt_reg_LuxR_C"/>
</dbReference>
<protein>
    <submittedName>
        <fullName evidence="11">Uncharacterized protein</fullName>
    </submittedName>
</protein>
<proteinExistence type="predicted"/>